<dbReference type="SUPFAM" id="SSF56672">
    <property type="entry name" value="DNA/RNA polymerases"/>
    <property type="match status" value="1"/>
</dbReference>
<evidence type="ECO:0000256" key="1">
    <source>
        <dbReference type="ARBA" id="ARBA00023268"/>
    </source>
</evidence>
<evidence type="ECO:0000259" key="2">
    <source>
        <dbReference type="Pfam" id="PF17919"/>
    </source>
</evidence>
<evidence type="ECO:0000313" key="3">
    <source>
        <dbReference type="EMBL" id="WMV58966.1"/>
    </source>
</evidence>
<evidence type="ECO:0000313" key="4">
    <source>
        <dbReference type="Proteomes" id="UP001234989"/>
    </source>
</evidence>
<feature type="domain" description="Reverse transcriptase/retrotransposon-derived protein RNase H-like" evidence="2">
    <location>
        <begin position="155"/>
        <end position="217"/>
    </location>
</feature>
<name>A0AAF1A0Y9_SOLVR</name>
<dbReference type="Proteomes" id="UP001234989">
    <property type="component" value="Chromosome 12"/>
</dbReference>
<dbReference type="AlphaFoldDB" id="A0AAF1A0Y9"/>
<dbReference type="EMBL" id="CP133623">
    <property type="protein sequence ID" value="WMV58966.1"/>
    <property type="molecule type" value="Genomic_DNA"/>
</dbReference>
<sequence>MALVELKEQLRDFLDKGFIRPSISPWGAPVLFVRKKDGSLRMCFNYRQLNKVTIKNKYPLARIDDLLDQLQGARYFSKIVLRSGYHLRWPLGPSMGIEVDHKKTDAVKSWARPLTPSDIIRVLGLADYYRRFVDGFSSIASPLTALTQKKAKFEWSEACEKSFQELKDRLVSALVMTLLEGTNGFVVYRDASRVGLGCVLMPNGKVIAYASRQLKHVHDLAKDPSLIEATRMVREFMYVLPTDLTSVPADHDIDL</sequence>
<dbReference type="InterPro" id="IPR050951">
    <property type="entry name" value="Retrovirus_Pol_polyprotein"/>
</dbReference>
<dbReference type="PANTHER" id="PTHR37984:SF5">
    <property type="entry name" value="PROTEIN NYNRIN-LIKE"/>
    <property type="match status" value="1"/>
</dbReference>
<dbReference type="FunFam" id="3.30.70.270:FF:000020">
    <property type="entry name" value="Transposon Tf2-6 polyprotein-like Protein"/>
    <property type="match status" value="1"/>
</dbReference>
<dbReference type="PANTHER" id="PTHR37984">
    <property type="entry name" value="PROTEIN CBG26694"/>
    <property type="match status" value="1"/>
</dbReference>
<dbReference type="InterPro" id="IPR041577">
    <property type="entry name" value="RT_RNaseH_2"/>
</dbReference>
<dbReference type="InterPro" id="IPR043128">
    <property type="entry name" value="Rev_trsase/Diguanyl_cyclase"/>
</dbReference>
<dbReference type="Pfam" id="PF17919">
    <property type="entry name" value="RT_RNaseH_2"/>
    <property type="match status" value="1"/>
</dbReference>
<dbReference type="Gene3D" id="3.10.10.10">
    <property type="entry name" value="HIV Type 1 Reverse Transcriptase, subunit A, domain 1"/>
    <property type="match status" value="1"/>
</dbReference>
<proteinExistence type="predicted"/>
<keyword evidence="4" id="KW-1185">Reference proteome</keyword>
<organism evidence="3 4">
    <name type="scientific">Solanum verrucosum</name>
    <dbReference type="NCBI Taxonomy" id="315347"/>
    <lineage>
        <taxon>Eukaryota</taxon>
        <taxon>Viridiplantae</taxon>
        <taxon>Streptophyta</taxon>
        <taxon>Embryophyta</taxon>
        <taxon>Tracheophyta</taxon>
        <taxon>Spermatophyta</taxon>
        <taxon>Magnoliopsida</taxon>
        <taxon>eudicotyledons</taxon>
        <taxon>Gunneridae</taxon>
        <taxon>Pentapetalae</taxon>
        <taxon>asterids</taxon>
        <taxon>lamiids</taxon>
        <taxon>Solanales</taxon>
        <taxon>Solanaceae</taxon>
        <taxon>Solanoideae</taxon>
        <taxon>Solaneae</taxon>
        <taxon>Solanum</taxon>
    </lineage>
</organism>
<accession>A0AAF1A0Y9</accession>
<dbReference type="InterPro" id="IPR043502">
    <property type="entry name" value="DNA/RNA_pol_sf"/>
</dbReference>
<keyword evidence="1" id="KW-0511">Multifunctional enzyme</keyword>
<gene>
    <name evidence="3" type="ORF">MTR67_052351</name>
</gene>
<dbReference type="Gene3D" id="3.30.70.270">
    <property type="match status" value="2"/>
</dbReference>
<protein>
    <recommendedName>
        <fullName evidence="2">Reverse transcriptase/retrotransposon-derived protein RNase H-like domain-containing protein</fullName>
    </recommendedName>
</protein>
<reference evidence="3" key="1">
    <citation type="submission" date="2023-08" db="EMBL/GenBank/DDBJ databases">
        <title>A de novo genome assembly of Solanum verrucosum Schlechtendal, a Mexican diploid species geographically isolated from the other diploid A-genome species in potato relatives.</title>
        <authorList>
            <person name="Hosaka K."/>
        </authorList>
    </citation>
    <scope>NUCLEOTIDE SEQUENCE</scope>
    <source>
        <tissue evidence="3">Young leaves</tissue>
    </source>
</reference>
<dbReference type="CDD" id="cd01647">
    <property type="entry name" value="RT_LTR"/>
    <property type="match status" value="1"/>
</dbReference>
<dbReference type="GO" id="GO:0003824">
    <property type="term" value="F:catalytic activity"/>
    <property type="evidence" value="ECO:0007669"/>
    <property type="project" value="UniProtKB-KW"/>
</dbReference>